<dbReference type="Proteomes" id="UP000654075">
    <property type="component" value="Unassembled WGS sequence"/>
</dbReference>
<keyword evidence="2" id="KW-0732">Signal</keyword>
<evidence type="ECO:0000256" key="1">
    <source>
        <dbReference type="SAM" id="MobiDB-lite"/>
    </source>
</evidence>
<organism evidence="3 4">
    <name type="scientific">Polarella glacialis</name>
    <name type="common">Dinoflagellate</name>
    <dbReference type="NCBI Taxonomy" id="89957"/>
    <lineage>
        <taxon>Eukaryota</taxon>
        <taxon>Sar</taxon>
        <taxon>Alveolata</taxon>
        <taxon>Dinophyceae</taxon>
        <taxon>Suessiales</taxon>
        <taxon>Suessiaceae</taxon>
        <taxon>Polarella</taxon>
    </lineage>
</organism>
<proteinExistence type="predicted"/>
<sequence length="362" mass="39846">MVALPALMRLAVVPSGEGEDTPTKRRRCQLVPLAHLGAHLCLEAERQAPQEFLGQLLQKMPHLLTKLLLAQELHVSRVQQLSLPVQGQEAGGKQLLPAHQETASCLRRKLPNRTSPPSLPAGVRFATSPPVRRSRALHWGGVQVVEVESWKLELRECAVQHPGSAIQCEFCGDWVSRRSRQAGRKQIRRIGHASWCCSECWSFNRHQLKQEDEQAEAEPQTAQAELKTQQDQLQELRLRMTQQDALQTKCSLEIPLLVQTQAETQQVQSQLHSSPSHAQPHRISSHESPDLTISAPSTQHLLDLGQQQQQHRATGESGDPGTLTLALAMKSALSAFGSAADAAATPTTTHSHCSAHSHCCVS</sequence>
<evidence type="ECO:0000313" key="3">
    <source>
        <dbReference type="EMBL" id="CAE8631479.1"/>
    </source>
</evidence>
<dbReference type="AlphaFoldDB" id="A0A813H199"/>
<name>A0A813H199_POLGL</name>
<comment type="caution">
    <text evidence="3">The sequence shown here is derived from an EMBL/GenBank/DDBJ whole genome shotgun (WGS) entry which is preliminary data.</text>
</comment>
<accession>A0A813H199</accession>
<feature type="chain" id="PRO_5032480990" evidence="2">
    <location>
        <begin position="19"/>
        <end position="362"/>
    </location>
</feature>
<protein>
    <submittedName>
        <fullName evidence="3">Uncharacterized protein</fullName>
    </submittedName>
</protein>
<evidence type="ECO:0000313" key="4">
    <source>
        <dbReference type="Proteomes" id="UP000654075"/>
    </source>
</evidence>
<feature type="region of interest" description="Disordered" evidence="1">
    <location>
        <begin position="303"/>
        <end position="322"/>
    </location>
</feature>
<reference evidence="3" key="1">
    <citation type="submission" date="2021-02" db="EMBL/GenBank/DDBJ databases">
        <authorList>
            <person name="Dougan E. K."/>
            <person name="Rhodes N."/>
            <person name="Thang M."/>
            <person name="Chan C."/>
        </authorList>
    </citation>
    <scope>NUCLEOTIDE SEQUENCE</scope>
</reference>
<dbReference type="EMBL" id="CAJNNV010030139">
    <property type="protein sequence ID" value="CAE8631479.1"/>
    <property type="molecule type" value="Genomic_DNA"/>
</dbReference>
<feature type="signal peptide" evidence="2">
    <location>
        <begin position="1"/>
        <end position="18"/>
    </location>
</feature>
<gene>
    <name evidence="3" type="ORF">PGLA1383_LOCUS47583</name>
</gene>
<evidence type="ECO:0000256" key="2">
    <source>
        <dbReference type="SAM" id="SignalP"/>
    </source>
</evidence>
<feature type="region of interest" description="Disordered" evidence="1">
    <location>
        <begin position="265"/>
        <end position="293"/>
    </location>
</feature>
<keyword evidence="4" id="KW-1185">Reference proteome</keyword>